<keyword evidence="6 7" id="KW-0460">Magnesium</keyword>
<evidence type="ECO:0000256" key="3">
    <source>
        <dbReference type="ARBA" id="ARBA00011881"/>
    </source>
</evidence>
<dbReference type="InterPro" id="IPR050793">
    <property type="entry name" value="CMP-NeuNAc_synthase"/>
</dbReference>
<dbReference type="Proteomes" id="UP000477070">
    <property type="component" value="Unassembled WGS sequence"/>
</dbReference>
<gene>
    <name evidence="8" type="ORF">DCO61_02865</name>
    <name evidence="9" type="ORF">LS64_007255</name>
</gene>
<comment type="subunit">
    <text evidence="3">Homotetramer.</text>
</comment>
<evidence type="ECO:0000256" key="4">
    <source>
        <dbReference type="ARBA" id="ARBA00022723"/>
    </source>
</evidence>
<dbReference type="Pfam" id="PF08282">
    <property type="entry name" value="Hydrolase_3"/>
    <property type="match status" value="1"/>
</dbReference>
<dbReference type="InterPro" id="IPR023214">
    <property type="entry name" value="HAD_sf"/>
</dbReference>
<dbReference type="PANTHER" id="PTHR21485:SF3">
    <property type="entry name" value="N-ACYLNEURAMINATE CYTIDYLYLTRANSFERASE"/>
    <property type="match status" value="1"/>
</dbReference>
<reference evidence="9 10" key="2">
    <citation type="journal article" date="2016" name="Infect. Immun.">
        <title>Helicobacter saguini, a Novel Helicobacter Isolated from Cotton-Top Tamarins with Ulcerative Colitis, Has Proinflammatory Properties and Induces Typhlocolitis and Dysplasia in Gnotobiotic IL-10-/- Mice.</title>
        <authorList>
            <person name="Shen Z."/>
            <person name="Mannion A."/>
            <person name="Whary M.T."/>
            <person name="Muthupalani S."/>
            <person name="Sheh A."/>
            <person name="Feng Y."/>
            <person name="Gong G."/>
            <person name="Vandamme P."/>
            <person name="Holcombe H.R."/>
            <person name="Paster B.J."/>
            <person name="Fox J.G."/>
        </authorList>
    </citation>
    <scope>NUCLEOTIDE SEQUENCE [LARGE SCALE GENOMIC DNA]</scope>
    <source>
        <strain evidence="9 10">MIT 97-6194</strain>
    </source>
</reference>
<dbReference type="PANTHER" id="PTHR21485">
    <property type="entry name" value="HAD SUPERFAMILY MEMBERS CMAS AND KDSC"/>
    <property type="match status" value="1"/>
</dbReference>
<dbReference type="PIRSF" id="PIRSF006118">
    <property type="entry name" value="KDO8-P_Ptase"/>
    <property type="match status" value="1"/>
</dbReference>
<accession>A0A347VS21</accession>
<dbReference type="InterPro" id="IPR010023">
    <property type="entry name" value="KdsC_fam"/>
</dbReference>
<dbReference type="RefSeq" id="WP_081948360.1">
    <property type="nucleotide sequence ID" value="NZ_JRMP02000010.1"/>
</dbReference>
<name>A0A347VS21_9HELI</name>
<keyword evidence="4 7" id="KW-0479">Metal-binding</keyword>
<evidence type="ECO:0000313" key="9">
    <source>
        <dbReference type="EMBL" id="TLD94100.1"/>
    </source>
</evidence>
<organism evidence="9 10">
    <name type="scientific">Helicobacter saguini</name>
    <dbReference type="NCBI Taxonomy" id="1548018"/>
    <lineage>
        <taxon>Bacteria</taxon>
        <taxon>Pseudomonadati</taxon>
        <taxon>Campylobacterota</taxon>
        <taxon>Epsilonproteobacteria</taxon>
        <taxon>Campylobacterales</taxon>
        <taxon>Helicobacteraceae</taxon>
        <taxon>Helicobacter</taxon>
    </lineage>
</organism>
<proteinExistence type="inferred from homology"/>
<dbReference type="GO" id="GO:0046872">
    <property type="term" value="F:metal ion binding"/>
    <property type="evidence" value="ECO:0007669"/>
    <property type="project" value="UniProtKB-KW"/>
</dbReference>
<sequence length="160" mass="17567">MSDMIKLIVLDVDGTMTNGQITLSKIKGEIVESKSFNIKDGMGIALWQQNGGIVAIISGRKCEITQHRAKELKIAEVHLGVEDKLACLKKICEKYRILPDNTACIGDDVNDINMYAFCRYSFAPADACGINKARASFVTHARGGEGCVREMIDILDSIKD</sequence>
<dbReference type="AlphaFoldDB" id="A0A347VS21"/>
<dbReference type="SFLD" id="SFLDS00003">
    <property type="entry name" value="Haloacid_Dehalogenase"/>
    <property type="match status" value="1"/>
</dbReference>
<dbReference type="CDD" id="cd01630">
    <property type="entry name" value="HAD_KDO-like"/>
    <property type="match status" value="1"/>
</dbReference>
<comment type="caution">
    <text evidence="9">The sequence shown here is derived from an EMBL/GenBank/DDBJ whole genome shotgun (WGS) entry which is preliminary data.</text>
</comment>
<dbReference type="Proteomes" id="UP000029714">
    <property type="component" value="Unassembled WGS sequence"/>
</dbReference>
<dbReference type="OrthoDB" id="9805604at2"/>
<dbReference type="Gene3D" id="3.40.50.1000">
    <property type="entry name" value="HAD superfamily/HAD-like"/>
    <property type="match status" value="1"/>
</dbReference>
<keyword evidence="5 9" id="KW-0378">Hydrolase</keyword>
<feature type="binding site" evidence="7">
    <location>
        <position position="107"/>
    </location>
    <ligand>
        <name>Mg(2+)</name>
        <dbReference type="ChEBI" id="CHEBI:18420"/>
    </ligand>
</feature>
<comment type="similarity">
    <text evidence="2">Belongs to the KdsC family.</text>
</comment>
<dbReference type="EMBL" id="QBIU01000001">
    <property type="protein sequence ID" value="MWV68994.1"/>
    <property type="molecule type" value="Genomic_DNA"/>
</dbReference>
<keyword evidence="10" id="KW-1185">Reference proteome</keyword>
<protein>
    <submittedName>
        <fullName evidence="8">HAD hydrolase family protein</fullName>
    </submittedName>
    <submittedName>
        <fullName evidence="9">HAD-IIIA family hydrolase</fullName>
    </submittedName>
</protein>
<dbReference type="SFLD" id="SFLDG01136">
    <property type="entry name" value="C1.6:_Phosphoserine_Phosphatas"/>
    <property type="match status" value="1"/>
</dbReference>
<reference evidence="9" key="3">
    <citation type="submission" date="2018-04" db="EMBL/GenBank/DDBJ databases">
        <authorList>
            <person name="Sheh A."/>
            <person name="Shen Z."/>
            <person name="Mannion A.J."/>
            <person name="Fox J.G."/>
        </authorList>
    </citation>
    <scope>NUCLEOTIDE SEQUENCE</scope>
    <source>
        <strain evidence="9">MIT 97-6194</strain>
    </source>
</reference>
<evidence type="ECO:0000313" key="10">
    <source>
        <dbReference type="Proteomes" id="UP000029714"/>
    </source>
</evidence>
<dbReference type="NCBIfam" id="TIGR01670">
    <property type="entry name" value="KdsC-phosphatas"/>
    <property type="match status" value="1"/>
</dbReference>
<evidence type="ECO:0000256" key="6">
    <source>
        <dbReference type="ARBA" id="ARBA00022842"/>
    </source>
</evidence>
<reference evidence="9 10" key="1">
    <citation type="journal article" date="2014" name="Genome Announc.">
        <title>Draft genome sequences of eight enterohepatic helicobacter species isolated from both laboratory and wild rodents.</title>
        <authorList>
            <person name="Sheh A."/>
            <person name="Shen Z."/>
            <person name="Fox J.G."/>
        </authorList>
    </citation>
    <scope>NUCLEOTIDE SEQUENCE [LARGE SCALE GENOMIC DNA]</scope>
    <source>
        <strain evidence="9 10">MIT 97-6194</strain>
    </source>
</reference>
<dbReference type="EMBL" id="JRMP02000010">
    <property type="protein sequence ID" value="TLD94100.1"/>
    <property type="molecule type" value="Genomic_DNA"/>
</dbReference>
<dbReference type="InterPro" id="IPR036412">
    <property type="entry name" value="HAD-like_sf"/>
</dbReference>
<evidence type="ECO:0000313" key="11">
    <source>
        <dbReference type="Proteomes" id="UP000477070"/>
    </source>
</evidence>
<evidence type="ECO:0000256" key="1">
    <source>
        <dbReference type="ARBA" id="ARBA00001946"/>
    </source>
</evidence>
<evidence type="ECO:0000256" key="7">
    <source>
        <dbReference type="PIRSR" id="PIRSR006118-2"/>
    </source>
</evidence>
<reference evidence="8 11" key="4">
    <citation type="submission" date="2019-12" db="EMBL/GenBank/DDBJ databases">
        <title>Multi-Generational Helicobacter saguini Isolates.</title>
        <authorList>
            <person name="Mannion A."/>
            <person name="Shen Z."/>
            <person name="Fox J.G."/>
        </authorList>
    </citation>
    <scope>NUCLEOTIDE SEQUENCE [LARGE SCALE GENOMIC DNA]</scope>
    <source>
        <strain evidence="8">16-048</strain>
        <strain evidence="11">16-048 (F4)</strain>
    </source>
</reference>
<evidence type="ECO:0000313" key="8">
    <source>
        <dbReference type="EMBL" id="MWV68994.1"/>
    </source>
</evidence>
<dbReference type="SUPFAM" id="SSF56784">
    <property type="entry name" value="HAD-like"/>
    <property type="match status" value="1"/>
</dbReference>
<comment type="cofactor">
    <cofactor evidence="1 7">
        <name>Mg(2+)</name>
        <dbReference type="ChEBI" id="CHEBI:18420"/>
    </cofactor>
</comment>
<evidence type="ECO:0000256" key="5">
    <source>
        <dbReference type="ARBA" id="ARBA00022801"/>
    </source>
</evidence>
<dbReference type="GO" id="GO:0008781">
    <property type="term" value="F:N-acylneuraminate cytidylyltransferase activity"/>
    <property type="evidence" value="ECO:0007669"/>
    <property type="project" value="TreeGrafter"/>
</dbReference>
<dbReference type="SFLD" id="SFLDG01138">
    <property type="entry name" value="C1.6.2:_Deoxy-d-mannose-octulo"/>
    <property type="match status" value="1"/>
</dbReference>
<feature type="binding site" evidence="7">
    <location>
        <position position="13"/>
    </location>
    <ligand>
        <name>substrate</name>
    </ligand>
</feature>
<dbReference type="GO" id="GO:0016788">
    <property type="term" value="F:hydrolase activity, acting on ester bonds"/>
    <property type="evidence" value="ECO:0007669"/>
    <property type="project" value="InterPro"/>
</dbReference>
<feature type="binding site" evidence="7">
    <location>
        <position position="11"/>
    </location>
    <ligand>
        <name>Mg(2+)</name>
        <dbReference type="ChEBI" id="CHEBI:18420"/>
    </ligand>
</feature>
<evidence type="ECO:0000256" key="2">
    <source>
        <dbReference type="ARBA" id="ARBA00005893"/>
    </source>
</evidence>
<dbReference type="STRING" id="1548018.LS64_10850"/>